<reference evidence="9" key="1">
    <citation type="submission" date="2025-08" db="UniProtKB">
        <authorList>
            <consortium name="RefSeq"/>
        </authorList>
    </citation>
    <scope>IDENTIFICATION</scope>
    <source>
        <tissue evidence="9">Whole organism</tissue>
    </source>
</reference>
<name>A0A6J1T702_FRAOC</name>
<keyword evidence="3" id="KW-0378">Hydrolase</keyword>
<dbReference type="PROSITE" id="PS00139">
    <property type="entry name" value="THIOL_PROTEASE_CYS"/>
    <property type="match status" value="1"/>
</dbReference>
<evidence type="ECO:0000256" key="4">
    <source>
        <dbReference type="ARBA" id="ARBA00022807"/>
    </source>
</evidence>
<dbReference type="PROSITE" id="PS00639">
    <property type="entry name" value="THIOL_PROTEASE_HIS"/>
    <property type="match status" value="1"/>
</dbReference>
<dbReference type="InterPro" id="IPR000668">
    <property type="entry name" value="Peptidase_C1A_C"/>
</dbReference>
<dbReference type="InterPro" id="IPR013128">
    <property type="entry name" value="Peptidase_C1A"/>
</dbReference>
<feature type="chain" id="PRO_5039511361" evidence="6">
    <location>
        <begin position="24"/>
        <end position="349"/>
    </location>
</feature>
<dbReference type="CDD" id="cd02620">
    <property type="entry name" value="Peptidase_C1A_CathepsinB"/>
    <property type="match status" value="1"/>
</dbReference>
<proteinExistence type="inferred from homology"/>
<dbReference type="InterPro" id="IPR000169">
    <property type="entry name" value="Pept_cys_AS"/>
</dbReference>
<evidence type="ECO:0000313" key="9">
    <source>
        <dbReference type="RefSeq" id="XP_026289043.2"/>
    </source>
</evidence>
<feature type="domain" description="Peptidase C1A papain C-terminal" evidence="7">
    <location>
        <begin position="81"/>
        <end position="324"/>
    </location>
</feature>
<keyword evidence="4" id="KW-0788">Thiol protease</keyword>
<dbReference type="InterPro" id="IPR038765">
    <property type="entry name" value="Papain-like_cys_pep_sf"/>
</dbReference>
<evidence type="ECO:0000256" key="5">
    <source>
        <dbReference type="ARBA" id="ARBA00023157"/>
    </source>
</evidence>
<evidence type="ECO:0000259" key="7">
    <source>
        <dbReference type="SMART" id="SM00645"/>
    </source>
</evidence>
<accession>A0A6J1T702</accession>
<dbReference type="InterPro" id="IPR025660">
    <property type="entry name" value="Pept_his_AS"/>
</dbReference>
<sequence length="349" mass="37759">MSAAACTAILFATCGAWLRLLAAADFNCATLSDTPKPWQHARIARPPPYYEGVILNPVFSVKMSLDARLFDDGDAVLQRDLPESFDARRAWPHCPSISKIVNQGCCGSCWAYASAMAMTDRQCIHGHEHFEYSAEHLLHCSKSAANSSGCQGGDPAEAFDYWAARGVVSGGPFNSSVGCAPYTTPPSGPHCLVPASRMDCPKECQRPYPHAFNVDRRFGDRYHLLPFNRPVNMQAEIMRGGPIVVILDVYEDFKCYSTGVYQQVAGVHTGAHAVRLIGWGTENGVPYWLAANTWGIGWGDKGFFKIRRGVGECKIEGVRVVSGYPVTSRLAAAAAPAPTPGTAPPPPPN</sequence>
<dbReference type="SMART" id="SM00645">
    <property type="entry name" value="Pept_C1"/>
    <property type="match status" value="1"/>
</dbReference>
<keyword evidence="8" id="KW-1185">Reference proteome</keyword>
<gene>
    <name evidence="9" type="primary">LOC113214018</name>
</gene>
<dbReference type="GeneID" id="113214018"/>
<dbReference type="OrthoDB" id="3789175at2759"/>
<dbReference type="PRINTS" id="PR00705">
    <property type="entry name" value="PAPAIN"/>
</dbReference>
<dbReference type="Proteomes" id="UP000504606">
    <property type="component" value="Unplaced"/>
</dbReference>
<evidence type="ECO:0000313" key="8">
    <source>
        <dbReference type="Proteomes" id="UP000504606"/>
    </source>
</evidence>
<dbReference type="Pfam" id="PF00112">
    <property type="entry name" value="Peptidase_C1"/>
    <property type="match status" value="1"/>
</dbReference>
<dbReference type="PANTHER" id="PTHR12411">
    <property type="entry name" value="CYSTEINE PROTEASE FAMILY C1-RELATED"/>
    <property type="match status" value="1"/>
</dbReference>
<evidence type="ECO:0000256" key="1">
    <source>
        <dbReference type="ARBA" id="ARBA00008455"/>
    </source>
</evidence>
<dbReference type="InterPro" id="IPR025661">
    <property type="entry name" value="Pept_asp_AS"/>
</dbReference>
<dbReference type="KEGG" id="foc:113214018"/>
<keyword evidence="6" id="KW-0732">Signal</keyword>
<keyword evidence="2" id="KW-0645">Protease</keyword>
<evidence type="ECO:0000256" key="2">
    <source>
        <dbReference type="ARBA" id="ARBA00022670"/>
    </source>
</evidence>
<dbReference type="GO" id="GO:0008234">
    <property type="term" value="F:cysteine-type peptidase activity"/>
    <property type="evidence" value="ECO:0007669"/>
    <property type="project" value="UniProtKB-KW"/>
</dbReference>
<comment type="similarity">
    <text evidence="1">Belongs to the peptidase C1 family.</text>
</comment>
<dbReference type="GO" id="GO:0006508">
    <property type="term" value="P:proteolysis"/>
    <property type="evidence" value="ECO:0007669"/>
    <property type="project" value="UniProtKB-KW"/>
</dbReference>
<dbReference type="Gene3D" id="3.90.70.10">
    <property type="entry name" value="Cysteine proteinases"/>
    <property type="match status" value="1"/>
</dbReference>
<protein>
    <submittedName>
        <fullName evidence="9">Cathepsin B-like</fullName>
    </submittedName>
</protein>
<evidence type="ECO:0000256" key="6">
    <source>
        <dbReference type="SAM" id="SignalP"/>
    </source>
</evidence>
<evidence type="ECO:0000256" key="3">
    <source>
        <dbReference type="ARBA" id="ARBA00022801"/>
    </source>
</evidence>
<organism evidence="8 9">
    <name type="scientific">Frankliniella occidentalis</name>
    <name type="common">Western flower thrips</name>
    <name type="synonym">Euthrips occidentalis</name>
    <dbReference type="NCBI Taxonomy" id="133901"/>
    <lineage>
        <taxon>Eukaryota</taxon>
        <taxon>Metazoa</taxon>
        <taxon>Ecdysozoa</taxon>
        <taxon>Arthropoda</taxon>
        <taxon>Hexapoda</taxon>
        <taxon>Insecta</taxon>
        <taxon>Pterygota</taxon>
        <taxon>Neoptera</taxon>
        <taxon>Paraneoptera</taxon>
        <taxon>Thysanoptera</taxon>
        <taxon>Terebrantia</taxon>
        <taxon>Thripoidea</taxon>
        <taxon>Thripidae</taxon>
        <taxon>Frankliniella</taxon>
    </lineage>
</organism>
<feature type="signal peptide" evidence="6">
    <location>
        <begin position="1"/>
        <end position="23"/>
    </location>
</feature>
<dbReference type="SUPFAM" id="SSF54001">
    <property type="entry name" value="Cysteine proteinases"/>
    <property type="match status" value="1"/>
</dbReference>
<dbReference type="PROSITE" id="PS00640">
    <property type="entry name" value="THIOL_PROTEASE_ASN"/>
    <property type="match status" value="1"/>
</dbReference>
<keyword evidence="5" id="KW-1015">Disulfide bond</keyword>
<dbReference type="RefSeq" id="XP_026289043.2">
    <property type="nucleotide sequence ID" value="XM_026433258.2"/>
</dbReference>
<dbReference type="AlphaFoldDB" id="A0A6J1T702"/>